<dbReference type="VEuPathDB" id="FungiDB:BO80DRAFT_194329"/>
<dbReference type="PROSITE" id="PS00028">
    <property type="entry name" value="ZINC_FINGER_C2H2_1"/>
    <property type="match status" value="1"/>
</dbReference>
<dbReference type="InterPro" id="IPR013087">
    <property type="entry name" value="Znf_C2H2_type"/>
</dbReference>
<feature type="domain" description="C2H2-type" evidence="3">
    <location>
        <begin position="192"/>
        <end position="222"/>
    </location>
</feature>
<sequence>MITSLPTMPADRLAHSPTSTLTTHPGNASNSRQYHSPDLSGQRYRYVQLPNTGPPRSEAAPTCYPIWSYYPDSSVPQAIYQISEYNGTSLEPDERPQSYPTDGIHEEIATAHNRHPSEGHHRHHPYRVYLDNYAENTSDAISREHTSTSHTANRRASTLTCGWNGCTYIRPFNRPADLLRHIKNIHVSPQSYPCWVPGCHRIFNRKDNLVEHLCRFHHLQREYPGRS</sequence>
<dbReference type="InterPro" id="IPR058902">
    <property type="entry name" value="zf_C2H2_ZNF292/Rlf"/>
</dbReference>
<dbReference type="STRING" id="1448316.A0A395GPC3"/>
<feature type="compositionally biased region" description="Polar residues" evidence="2">
    <location>
        <begin position="16"/>
        <end position="34"/>
    </location>
</feature>
<dbReference type="PROSITE" id="PS50157">
    <property type="entry name" value="ZINC_FINGER_C2H2_2"/>
    <property type="match status" value="1"/>
</dbReference>
<gene>
    <name evidence="4" type="ORF">BO80DRAFT_194329</name>
</gene>
<dbReference type="Gene3D" id="3.30.160.60">
    <property type="entry name" value="Classic Zinc Finger"/>
    <property type="match status" value="2"/>
</dbReference>
<dbReference type="AlphaFoldDB" id="A0A395GPC3"/>
<evidence type="ECO:0000256" key="1">
    <source>
        <dbReference type="PROSITE-ProRule" id="PRU00042"/>
    </source>
</evidence>
<dbReference type="InterPro" id="IPR036236">
    <property type="entry name" value="Znf_C2H2_sf"/>
</dbReference>
<dbReference type="RefSeq" id="XP_025571688.1">
    <property type="nucleotide sequence ID" value="XM_025714142.1"/>
</dbReference>
<dbReference type="EMBL" id="KZ824464">
    <property type="protein sequence ID" value="RAK97360.1"/>
    <property type="molecule type" value="Genomic_DNA"/>
</dbReference>
<keyword evidence="5" id="KW-1185">Reference proteome</keyword>
<feature type="region of interest" description="Disordered" evidence="2">
    <location>
        <begin position="1"/>
        <end position="36"/>
    </location>
</feature>
<reference evidence="4 5" key="1">
    <citation type="submission" date="2018-02" db="EMBL/GenBank/DDBJ databases">
        <title>The genomes of Aspergillus section Nigri reveals drivers in fungal speciation.</title>
        <authorList>
            <consortium name="DOE Joint Genome Institute"/>
            <person name="Vesth T.C."/>
            <person name="Nybo J."/>
            <person name="Theobald S."/>
            <person name="Brandl J."/>
            <person name="Frisvad J.C."/>
            <person name="Nielsen K.F."/>
            <person name="Lyhne E.K."/>
            <person name="Kogle M.E."/>
            <person name="Kuo A."/>
            <person name="Riley R."/>
            <person name="Clum A."/>
            <person name="Nolan M."/>
            <person name="Lipzen A."/>
            <person name="Salamov A."/>
            <person name="Henrissat B."/>
            <person name="Wiebenga A."/>
            <person name="De vries R.P."/>
            <person name="Grigoriev I.V."/>
            <person name="Mortensen U.H."/>
            <person name="Andersen M.R."/>
            <person name="Baker S.E."/>
        </authorList>
    </citation>
    <scope>NUCLEOTIDE SEQUENCE [LARGE SCALE GENOMIC DNA]</scope>
    <source>
        <strain evidence="4 5">CBS 121593</strain>
    </source>
</reference>
<organism evidence="4 5">
    <name type="scientific">Aspergillus ibericus CBS 121593</name>
    <dbReference type="NCBI Taxonomy" id="1448316"/>
    <lineage>
        <taxon>Eukaryota</taxon>
        <taxon>Fungi</taxon>
        <taxon>Dikarya</taxon>
        <taxon>Ascomycota</taxon>
        <taxon>Pezizomycotina</taxon>
        <taxon>Eurotiomycetes</taxon>
        <taxon>Eurotiomycetidae</taxon>
        <taxon>Eurotiales</taxon>
        <taxon>Aspergillaceae</taxon>
        <taxon>Aspergillus</taxon>
        <taxon>Aspergillus subgen. Circumdati</taxon>
    </lineage>
</organism>
<dbReference type="GeneID" id="37219007"/>
<dbReference type="Proteomes" id="UP000249402">
    <property type="component" value="Unassembled WGS sequence"/>
</dbReference>
<name>A0A395GPC3_9EURO</name>
<dbReference type="Pfam" id="PF26218">
    <property type="entry name" value="zf_C2H2_ZNF292"/>
    <property type="match status" value="1"/>
</dbReference>
<accession>A0A395GPC3</accession>
<keyword evidence="1" id="KW-0862">Zinc</keyword>
<evidence type="ECO:0000259" key="3">
    <source>
        <dbReference type="PROSITE" id="PS50157"/>
    </source>
</evidence>
<evidence type="ECO:0000313" key="4">
    <source>
        <dbReference type="EMBL" id="RAK97360.1"/>
    </source>
</evidence>
<dbReference type="SUPFAM" id="SSF57667">
    <property type="entry name" value="beta-beta-alpha zinc fingers"/>
    <property type="match status" value="1"/>
</dbReference>
<protein>
    <recommendedName>
        <fullName evidence="3">C2H2-type domain-containing protein</fullName>
    </recommendedName>
</protein>
<dbReference type="GO" id="GO:0008270">
    <property type="term" value="F:zinc ion binding"/>
    <property type="evidence" value="ECO:0007669"/>
    <property type="project" value="UniProtKB-KW"/>
</dbReference>
<keyword evidence="1" id="KW-0479">Metal-binding</keyword>
<dbReference type="SMART" id="SM00355">
    <property type="entry name" value="ZnF_C2H2"/>
    <property type="match status" value="2"/>
</dbReference>
<proteinExistence type="predicted"/>
<evidence type="ECO:0000313" key="5">
    <source>
        <dbReference type="Proteomes" id="UP000249402"/>
    </source>
</evidence>
<dbReference type="OrthoDB" id="654211at2759"/>
<keyword evidence="1" id="KW-0863">Zinc-finger</keyword>
<evidence type="ECO:0000256" key="2">
    <source>
        <dbReference type="SAM" id="MobiDB-lite"/>
    </source>
</evidence>